<evidence type="ECO:0000313" key="1">
    <source>
        <dbReference type="EMBL" id="KIK37556.1"/>
    </source>
</evidence>
<protein>
    <submittedName>
        <fullName evidence="1">Uncharacterized protein</fullName>
    </submittedName>
</protein>
<reference evidence="1 2" key="1">
    <citation type="submission" date="2014-04" db="EMBL/GenBank/DDBJ databases">
        <authorList>
            <consortium name="DOE Joint Genome Institute"/>
            <person name="Kuo A."/>
            <person name="Ruytinx J."/>
            <person name="Rineau F."/>
            <person name="Colpaert J."/>
            <person name="Kohler A."/>
            <person name="Nagy L.G."/>
            <person name="Floudas D."/>
            <person name="Copeland A."/>
            <person name="Barry K.W."/>
            <person name="Cichocki N."/>
            <person name="Veneault-Fourrey C."/>
            <person name="LaButti K."/>
            <person name="Lindquist E.A."/>
            <person name="Lipzen A."/>
            <person name="Lundell T."/>
            <person name="Morin E."/>
            <person name="Murat C."/>
            <person name="Sun H."/>
            <person name="Tunlid A."/>
            <person name="Henrissat B."/>
            <person name="Grigoriev I.V."/>
            <person name="Hibbett D.S."/>
            <person name="Martin F."/>
            <person name="Nordberg H.P."/>
            <person name="Cantor M.N."/>
            <person name="Hua S.X."/>
        </authorList>
    </citation>
    <scope>NUCLEOTIDE SEQUENCE [LARGE SCALE GENOMIC DNA]</scope>
    <source>
        <strain evidence="1 2">UH-Slu-Lm8-n1</strain>
    </source>
</reference>
<sequence>MFTVLTRFICLIHNSELNSSHHLSFCFMSALLVACPQPTTTLCLPCGPHQPETLTTTLTFSTAPGLVPAVHNSHPIPSINMHDRHVYRHLANGSQNNLLATTTTTSNHLSRNSLGGVSHKCMVQFEPLKKLPLHERERLLVSEALSHVTTDKQATDAYIKHVIRKNLLSHPPALLVSQSISLLVLPVVVAHFHWQLPVCGGGPLKEGADDCLSRESHHSR</sequence>
<gene>
    <name evidence="1" type="ORF">CY34DRAFT_452319</name>
</gene>
<dbReference type="HOGENOM" id="CLU_1256769_0_0_1"/>
<dbReference type="EMBL" id="KN835443">
    <property type="protein sequence ID" value="KIK37556.1"/>
    <property type="molecule type" value="Genomic_DNA"/>
</dbReference>
<dbReference type="PROSITE" id="PS51257">
    <property type="entry name" value="PROKAR_LIPOPROTEIN"/>
    <property type="match status" value="1"/>
</dbReference>
<dbReference type="AlphaFoldDB" id="A0A0D0A7H6"/>
<evidence type="ECO:0000313" key="2">
    <source>
        <dbReference type="Proteomes" id="UP000054485"/>
    </source>
</evidence>
<name>A0A0D0A7H6_9AGAM</name>
<accession>A0A0D0A7H6</accession>
<dbReference type="Proteomes" id="UP000054485">
    <property type="component" value="Unassembled WGS sequence"/>
</dbReference>
<organism evidence="1 2">
    <name type="scientific">Suillus luteus UH-Slu-Lm8-n1</name>
    <dbReference type="NCBI Taxonomy" id="930992"/>
    <lineage>
        <taxon>Eukaryota</taxon>
        <taxon>Fungi</taxon>
        <taxon>Dikarya</taxon>
        <taxon>Basidiomycota</taxon>
        <taxon>Agaricomycotina</taxon>
        <taxon>Agaricomycetes</taxon>
        <taxon>Agaricomycetidae</taxon>
        <taxon>Boletales</taxon>
        <taxon>Suillineae</taxon>
        <taxon>Suillaceae</taxon>
        <taxon>Suillus</taxon>
    </lineage>
</organism>
<reference evidence="2" key="2">
    <citation type="submission" date="2015-01" db="EMBL/GenBank/DDBJ databases">
        <title>Evolutionary Origins and Diversification of the Mycorrhizal Mutualists.</title>
        <authorList>
            <consortium name="DOE Joint Genome Institute"/>
            <consortium name="Mycorrhizal Genomics Consortium"/>
            <person name="Kohler A."/>
            <person name="Kuo A."/>
            <person name="Nagy L.G."/>
            <person name="Floudas D."/>
            <person name="Copeland A."/>
            <person name="Barry K.W."/>
            <person name="Cichocki N."/>
            <person name="Veneault-Fourrey C."/>
            <person name="LaButti K."/>
            <person name="Lindquist E.A."/>
            <person name="Lipzen A."/>
            <person name="Lundell T."/>
            <person name="Morin E."/>
            <person name="Murat C."/>
            <person name="Riley R."/>
            <person name="Ohm R."/>
            <person name="Sun H."/>
            <person name="Tunlid A."/>
            <person name="Henrissat B."/>
            <person name="Grigoriev I.V."/>
            <person name="Hibbett D.S."/>
            <person name="Martin F."/>
        </authorList>
    </citation>
    <scope>NUCLEOTIDE SEQUENCE [LARGE SCALE GENOMIC DNA]</scope>
    <source>
        <strain evidence="2">UH-Slu-Lm8-n1</strain>
    </source>
</reference>
<keyword evidence="2" id="KW-1185">Reference proteome</keyword>
<dbReference type="InParanoid" id="A0A0D0A7H6"/>
<proteinExistence type="predicted"/>